<feature type="chain" id="PRO_5035328735" evidence="2">
    <location>
        <begin position="17"/>
        <end position="221"/>
    </location>
</feature>
<feature type="transmembrane region" description="Helical" evidence="1">
    <location>
        <begin position="52"/>
        <end position="70"/>
    </location>
</feature>
<name>A0A8J8SVX6_HALGN</name>
<keyword evidence="1" id="KW-0812">Transmembrane</keyword>
<evidence type="ECO:0000256" key="1">
    <source>
        <dbReference type="SAM" id="Phobius"/>
    </source>
</evidence>
<dbReference type="AlphaFoldDB" id="A0A8J8SVX6"/>
<keyword evidence="1" id="KW-0472">Membrane</keyword>
<accession>A0A8J8SVX6</accession>
<dbReference type="Proteomes" id="UP000785679">
    <property type="component" value="Unassembled WGS sequence"/>
</dbReference>
<comment type="caution">
    <text evidence="3">The sequence shown here is derived from an EMBL/GenBank/DDBJ whole genome shotgun (WGS) entry which is preliminary data.</text>
</comment>
<proteinExistence type="predicted"/>
<keyword evidence="4" id="KW-1185">Reference proteome</keyword>
<dbReference type="EMBL" id="RRYP01023193">
    <property type="protein sequence ID" value="TNV72276.1"/>
    <property type="molecule type" value="Genomic_DNA"/>
</dbReference>
<evidence type="ECO:0000313" key="3">
    <source>
        <dbReference type="EMBL" id="TNV72276.1"/>
    </source>
</evidence>
<feature type="transmembrane region" description="Helical" evidence="1">
    <location>
        <begin position="115"/>
        <end position="134"/>
    </location>
</feature>
<gene>
    <name evidence="3" type="ORF">FGO68_gene4618</name>
</gene>
<protein>
    <submittedName>
        <fullName evidence="3">Uncharacterized protein</fullName>
    </submittedName>
</protein>
<reference evidence="3" key="1">
    <citation type="submission" date="2019-06" db="EMBL/GenBank/DDBJ databases">
        <authorList>
            <person name="Zheng W."/>
        </authorList>
    </citation>
    <scope>NUCLEOTIDE SEQUENCE</scope>
    <source>
        <strain evidence="3">QDHG01</strain>
    </source>
</reference>
<sequence>MPLVLIVNLLINIGETQSPRRDVDGFNYPEVLTQVVLLVLGYVAIIKSVKTVMLFTCLAYFAFGLMFAYQEVLKETRTVMYKNKLNFREDNPPLMLPLLPTYTLAQYRMQMAIKYLRILGTMLFITIGLALYSLRRIRIIRAVGNLKNEDVFRVVYKRVYDFQVSRESNKQQQHHLLDKRNKISGDIGNKAFESDDDDEDEQSIRMHQETMVLQTKGAKQL</sequence>
<keyword evidence="1" id="KW-1133">Transmembrane helix</keyword>
<dbReference type="OrthoDB" id="322732at2759"/>
<evidence type="ECO:0000256" key="2">
    <source>
        <dbReference type="SAM" id="SignalP"/>
    </source>
</evidence>
<evidence type="ECO:0000313" key="4">
    <source>
        <dbReference type="Proteomes" id="UP000785679"/>
    </source>
</evidence>
<keyword evidence="2" id="KW-0732">Signal</keyword>
<feature type="signal peptide" evidence="2">
    <location>
        <begin position="1"/>
        <end position="16"/>
    </location>
</feature>
<organism evidence="3 4">
    <name type="scientific">Halteria grandinella</name>
    <dbReference type="NCBI Taxonomy" id="5974"/>
    <lineage>
        <taxon>Eukaryota</taxon>
        <taxon>Sar</taxon>
        <taxon>Alveolata</taxon>
        <taxon>Ciliophora</taxon>
        <taxon>Intramacronucleata</taxon>
        <taxon>Spirotrichea</taxon>
        <taxon>Stichotrichia</taxon>
        <taxon>Sporadotrichida</taxon>
        <taxon>Halteriidae</taxon>
        <taxon>Halteria</taxon>
    </lineage>
</organism>